<feature type="transmembrane region" description="Helical" evidence="8">
    <location>
        <begin position="339"/>
        <end position="358"/>
    </location>
</feature>
<protein>
    <recommendedName>
        <fullName evidence="11">Sulphur transport domain-containing protein</fullName>
    </recommendedName>
</protein>
<evidence type="ECO:0000256" key="6">
    <source>
        <dbReference type="ARBA" id="ARBA00022989"/>
    </source>
</evidence>
<gene>
    <name evidence="9" type="ORF">DFA_07274</name>
</gene>
<evidence type="ECO:0000256" key="1">
    <source>
        <dbReference type="ARBA" id="ARBA00004429"/>
    </source>
</evidence>
<evidence type="ECO:0000256" key="3">
    <source>
        <dbReference type="ARBA" id="ARBA00022475"/>
    </source>
</evidence>
<dbReference type="STRING" id="1054147.F4PVZ0"/>
<keyword evidence="2" id="KW-0813">Transport</keyword>
<proteinExistence type="predicted"/>
<dbReference type="EMBL" id="GL883013">
    <property type="protein sequence ID" value="EGG20154.1"/>
    <property type="molecule type" value="Genomic_DNA"/>
</dbReference>
<evidence type="ECO:0000313" key="9">
    <source>
        <dbReference type="EMBL" id="EGG20154.1"/>
    </source>
</evidence>
<feature type="transmembrane region" description="Helical" evidence="8">
    <location>
        <begin position="300"/>
        <end position="319"/>
    </location>
</feature>
<dbReference type="GO" id="GO:0005886">
    <property type="term" value="C:plasma membrane"/>
    <property type="evidence" value="ECO:0007669"/>
    <property type="project" value="UniProtKB-SubCell"/>
</dbReference>
<feature type="transmembrane region" description="Helical" evidence="8">
    <location>
        <begin position="56"/>
        <end position="75"/>
    </location>
</feature>
<feature type="transmembrane region" description="Helical" evidence="8">
    <location>
        <begin position="272"/>
        <end position="288"/>
    </location>
</feature>
<accession>F4PVZ0</accession>
<evidence type="ECO:0008006" key="11">
    <source>
        <dbReference type="Google" id="ProtNLM"/>
    </source>
</evidence>
<feature type="transmembrane region" description="Helical" evidence="8">
    <location>
        <begin position="174"/>
        <end position="194"/>
    </location>
</feature>
<name>F4PVZ0_CACFS</name>
<dbReference type="AlphaFoldDB" id="F4PVZ0"/>
<evidence type="ECO:0000256" key="4">
    <source>
        <dbReference type="ARBA" id="ARBA00022519"/>
    </source>
</evidence>
<dbReference type="PANTHER" id="PTHR30574">
    <property type="entry name" value="INNER MEMBRANE PROTEIN YEDE"/>
    <property type="match status" value="1"/>
</dbReference>
<dbReference type="RefSeq" id="XP_004367137.1">
    <property type="nucleotide sequence ID" value="XM_004367080.1"/>
</dbReference>
<feature type="transmembrane region" description="Helical" evidence="8">
    <location>
        <begin position="124"/>
        <end position="142"/>
    </location>
</feature>
<feature type="transmembrane region" description="Helical" evidence="8">
    <location>
        <begin position="20"/>
        <end position="36"/>
    </location>
</feature>
<dbReference type="GeneID" id="14871845"/>
<reference evidence="10" key="1">
    <citation type="journal article" date="2011" name="Genome Res.">
        <title>Phylogeny-wide analysis of social amoeba genomes highlights ancient origins for complex intercellular communication.</title>
        <authorList>
            <person name="Heidel A.J."/>
            <person name="Lawal H.M."/>
            <person name="Felder M."/>
            <person name="Schilde C."/>
            <person name="Helps N.R."/>
            <person name="Tunggal B."/>
            <person name="Rivero F."/>
            <person name="John U."/>
            <person name="Schleicher M."/>
            <person name="Eichinger L."/>
            <person name="Platzer M."/>
            <person name="Noegel A.A."/>
            <person name="Schaap P."/>
            <person name="Gloeckner G."/>
        </authorList>
    </citation>
    <scope>NUCLEOTIDE SEQUENCE [LARGE SCALE GENOMIC DNA]</scope>
    <source>
        <strain evidence="10">SH3</strain>
    </source>
</reference>
<feature type="transmembrane region" description="Helical" evidence="8">
    <location>
        <begin position="95"/>
        <end position="118"/>
    </location>
</feature>
<evidence type="ECO:0000256" key="7">
    <source>
        <dbReference type="ARBA" id="ARBA00023136"/>
    </source>
</evidence>
<evidence type="ECO:0000256" key="8">
    <source>
        <dbReference type="SAM" id="Phobius"/>
    </source>
</evidence>
<dbReference type="Proteomes" id="UP000007797">
    <property type="component" value="Unassembled WGS sequence"/>
</dbReference>
<organism evidence="9 10">
    <name type="scientific">Cavenderia fasciculata</name>
    <name type="common">Slime mold</name>
    <name type="synonym">Dictyostelium fasciculatum</name>
    <dbReference type="NCBI Taxonomy" id="261658"/>
    <lineage>
        <taxon>Eukaryota</taxon>
        <taxon>Amoebozoa</taxon>
        <taxon>Evosea</taxon>
        <taxon>Eumycetozoa</taxon>
        <taxon>Dictyostelia</taxon>
        <taxon>Acytosteliales</taxon>
        <taxon>Cavenderiaceae</taxon>
        <taxon>Cavenderia</taxon>
    </lineage>
</organism>
<dbReference type="InterPro" id="IPR007272">
    <property type="entry name" value="Sulf_transp_TsuA/YedE"/>
</dbReference>
<keyword evidence="7 8" id="KW-0472">Membrane</keyword>
<keyword evidence="4" id="KW-0997">Cell inner membrane</keyword>
<keyword evidence="6 8" id="KW-1133">Transmembrane helix</keyword>
<evidence type="ECO:0000313" key="10">
    <source>
        <dbReference type="Proteomes" id="UP000007797"/>
    </source>
</evidence>
<dbReference type="PANTHER" id="PTHR30574:SF1">
    <property type="entry name" value="SULPHUR TRANSPORT DOMAIN-CONTAINING PROTEIN"/>
    <property type="match status" value="1"/>
</dbReference>
<evidence type="ECO:0000256" key="2">
    <source>
        <dbReference type="ARBA" id="ARBA00022448"/>
    </source>
</evidence>
<sequence length="361" mass="38016">MSDNQKKTTTSLSSFDSLKASLSGLAVGTLFGYALQRSKVFLPIVIQQQMQFTNFTMLKMFMTASLTSSLTITALNKAKLIKFEYLPVMWHRNLLGGLLMGAGIYVTGACPGTVLAQVGSGVTSAYYTLLGGLLGAVLYGYADPYVTKLMPASPPTVKPTLFQRLNTSMEKTTIPFALMAGAMLYGIESLIPWQADSNVSLSISAIQSLSTSVWSPYVAGVLIGLLQAPSYFLANNGLGCSSAYVTMSAKVCDAFNCGVSYFNKFANGVRSVYGPMLNIGIILGAYLSSQTSPVPDSQKLLSHSPLFHIGAGALLLFGARMANGCTSGHGLTGMAKMELGSIITVAALFGGGMLTAALTNL</sequence>
<keyword evidence="5 8" id="KW-0812">Transmembrane</keyword>
<dbReference type="OrthoDB" id="10254418at2759"/>
<feature type="transmembrane region" description="Helical" evidence="8">
    <location>
        <begin position="214"/>
        <end position="234"/>
    </location>
</feature>
<dbReference type="KEGG" id="dfa:DFA_07274"/>
<evidence type="ECO:0000256" key="5">
    <source>
        <dbReference type="ARBA" id="ARBA00022692"/>
    </source>
</evidence>
<comment type="subcellular location">
    <subcellularLocation>
        <location evidence="1">Cell inner membrane</location>
        <topology evidence="1">Multi-pass membrane protein</topology>
    </subcellularLocation>
</comment>
<keyword evidence="3" id="KW-1003">Cell membrane</keyword>
<dbReference type="OMA" id="RRSMIGI"/>
<keyword evidence="10" id="KW-1185">Reference proteome</keyword>
<dbReference type="Pfam" id="PF04143">
    <property type="entry name" value="Sulf_transp"/>
    <property type="match status" value="1"/>
</dbReference>